<feature type="signal peptide" evidence="1">
    <location>
        <begin position="1"/>
        <end position="29"/>
    </location>
</feature>
<reference evidence="2 3" key="1">
    <citation type="journal article" date="2022" name="G3 (Bethesda)">
        <title>Enemy or ally: a genomic approach to elucidate the lifestyle of Phyllosticta citrichinaensis.</title>
        <authorList>
            <person name="Buijs V.A."/>
            <person name="Groenewald J.Z."/>
            <person name="Haridas S."/>
            <person name="LaButti K.M."/>
            <person name="Lipzen A."/>
            <person name="Martin F.M."/>
            <person name="Barry K."/>
            <person name="Grigoriev I.V."/>
            <person name="Crous P.W."/>
            <person name="Seidl M.F."/>
        </authorList>
    </citation>
    <scope>NUCLEOTIDE SEQUENCE [LARGE SCALE GENOMIC DNA]</scope>
    <source>
        <strain evidence="2 3">CBS 129764</strain>
    </source>
</reference>
<organism evidence="2 3">
    <name type="scientific">Phyllosticta citrichinensis</name>
    <dbReference type="NCBI Taxonomy" id="1130410"/>
    <lineage>
        <taxon>Eukaryota</taxon>
        <taxon>Fungi</taxon>
        <taxon>Dikarya</taxon>
        <taxon>Ascomycota</taxon>
        <taxon>Pezizomycotina</taxon>
        <taxon>Dothideomycetes</taxon>
        <taxon>Dothideomycetes incertae sedis</taxon>
        <taxon>Botryosphaeriales</taxon>
        <taxon>Phyllostictaceae</taxon>
        <taxon>Phyllosticta</taxon>
    </lineage>
</organism>
<keyword evidence="3" id="KW-1185">Reference proteome</keyword>
<proteinExistence type="predicted"/>
<dbReference type="Proteomes" id="UP001456524">
    <property type="component" value="Unassembled WGS sequence"/>
</dbReference>
<feature type="chain" id="PRO_5047403751" description="Secreted protein" evidence="1">
    <location>
        <begin position="30"/>
        <end position="137"/>
    </location>
</feature>
<evidence type="ECO:0000313" key="3">
    <source>
        <dbReference type="Proteomes" id="UP001456524"/>
    </source>
</evidence>
<evidence type="ECO:0008006" key="4">
    <source>
        <dbReference type="Google" id="ProtNLM"/>
    </source>
</evidence>
<dbReference type="EMBL" id="JBBWUH010000001">
    <property type="protein sequence ID" value="KAK8177499.1"/>
    <property type="molecule type" value="Genomic_DNA"/>
</dbReference>
<evidence type="ECO:0000313" key="2">
    <source>
        <dbReference type="EMBL" id="KAK8177499.1"/>
    </source>
</evidence>
<comment type="caution">
    <text evidence="2">The sequence shown here is derived from an EMBL/GenBank/DDBJ whole genome shotgun (WGS) entry which is preliminary data.</text>
</comment>
<keyword evidence="1" id="KW-0732">Signal</keyword>
<accession>A0ABR1Y7B8</accession>
<evidence type="ECO:0000256" key="1">
    <source>
        <dbReference type="SAM" id="SignalP"/>
    </source>
</evidence>
<protein>
    <recommendedName>
        <fullName evidence="4">Secreted protein</fullName>
    </recommendedName>
</protein>
<gene>
    <name evidence="2" type="ORF">IWX90DRAFT_421077</name>
</gene>
<name>A0ABR1Y7B8_9PEZI</name>
<sequence>MLGFVVLPERVLLTVFSCFSATLFRAVSGDGEVGVAVTFSACVWAVKTAEGVVVSRRRKAGRLSLVSACCRGITIGALDAVDAGAAWVDKSSNVAGGVGRPSLNLTLSVSIASALMLADSDASLGGSWTGSPATAGS</sequence>